<dbReference type="PANTHER" id="PTHR33096:SF1">
    <property type="entry name" value="CXC1-LIKE CYSTEINE CLUSTER ASSOCIATED WITH KDZ TRANSPOSASES DOMAIN-CONTAINING PROTEIN"/>
    <property type="match status" value="1"/>
</dbReference>
<reference evidence="2" key="1">
    <citation type="submission" date="2014-03" db="EMBL/GenBank/DDBJ databases">
        <title>The Genome Sequence of Puccinia striiformis f. sp. tritici PST-78.</title>
        <authorList>
            <consortium name="The Broad Institute Genome Sequencing Platform"/>
            <person name="Cuomo C."/>
            <person name="Hulbert S."/>
            <person name="Chen X."/>
            <person name="Walker B."/>
            <person name="Young S.K."/>
            <person name="Zeng Q."/>
            <person name="Gargeya S."/>
            <person name="Fitzgerald M."/>
            <person name="Haas B."/>
            <person name="Abouelleil A."/>
            <person name="Alvarado L."/>
            <person name="Arachchi H.M."/>
            <person name="Berlin A.M."/>
            <person name="Chapman S.B."/>
            <person name="Goldberg J."/>
            <person name="Griggs A."/>
            <person name="Gujja S."/>
            <person name="Hansen M."/>
            <person name="Howarth C."/>
            <person name="Imamovic A."/>
            <person name="Larimer J."/>
            <person name="McCowan C."/>
            <person name="Montmayeur A."/>
            <person name="Murphy C."/>
            <person name="Neiman D."/>
            <person name="Pearson M."/>
            <person name="Priest M."/>
            <person name="Roberts A."/>
            <person name="Saif S."/>
            <person name="Shea T."/>
            <person name="Sisk P."/>
            <person name="Sykes S."/>
            <person name="Wortman J."/>
            <person name="Nusbaum C."/>
            <person name="Birren B."/>
        </authorList>
    </citation>
    <scope>NUCLEOTIDE SEQUENCE [LARGE SCALE GENOMIC DNA]</scope>
    <source>
        <strain evidence="2">race PST-78</strain>
    </source>
</reference>
<name>A0A0L0ULU9_9BASI</name>
<comment type="caution">
    <text evidence="1">The sequence shown here is derived from an EMBL/GenBank/DDBJ whole genome shotgun (WGS) entry which is preliminary data.</text>
</comment>
<dbReference type="STRING" id="1165861.A0A0L0ULU9"/>
<dbReference type="PANTHER" id="PTHR33096">
    <property type="entry name" value="CXC2 DOMAIN-CONTAINING PROTEIN"/>
    <property type="match status" value="1"/>
</dbReference>
<accession>A0A0L0ULU9</accession>
<gene>
    <name evidence="1" type="ORF">PSTG_18656</name>
</gene>
<feature type="non-terminal residue" evidence="1">
    <location>
        <position position="99"/>
    </location>
</feature>
<dbReference type="AlphaFoldDB" id="A0A0L0ULU9"/>
<sequence length="99" mass="11013">MSKEMTFKVLRLDAQEIQALEGCAGCFGPQPPNAQDYPSNMRNKAILCLDANFQHRHHSKAGNNDRPIDTPRIFIPPSKFTEMKAAIQAKEIAMTSPGQ</sequence>
<proteinExistence type="predicted"/>
<evidence type="ECO:0000313" key="1">
    <source>
        <dbReference type="EMBL" id="KNE87950.1"/>
    </source>
</evidence>
<protein>
    <submittedName>
        <fullName evidence="1">Uncharacterized protein</fullName>
    </submittedName>
</protein>
<keyword evidence="2" id="KW-1185">Reference proteome</keyword>
<dbReference type="EMBL" id="AJIL01003609">
    <property type="protein sequence ID" value="KNE87950.1"/>
    <property type="molecule type" value="Genomic_DNA"/>
</dbReference>
<organism evidence="1 2">
    <name type="scientific">Puccinia striiformis f. sp. tritici PST-78</name>
    <dbReference type="NCBI Taxonomy" id="1165861"/>
    <lineage>
        <taxon>Eukaryota</taxon>
        <taxon>Fungi</taxon>
        <taxon>Dikarya</taxon>
        <taxon>Basidiomycota</taxon>
        <taxon>Pucciniomycotina</taxon>
        <taxon>Pucciniomycetes</taxon>
        <taxon>Pucciniales</taxon>
        <taxon>Pucciniaceae</taxon>
        <taxon>Puccinia</taxon>
    </lineage>
</organism>
<evidence type="ECO:0000313" key="2">
    <source>
        <dbReference type="Proteomes" id="UP000054564"/>
    </source>
</evidence>
<dbReference type="Proteomes" id="UP000054564">
    <property type="component" value="Unassembled WGS sequence"/>
</dbReference>